<protein>
    <recommendedName>
        <fullName evidence="3">Glutamate--cysteine ligase</fullName>
    </recommendedName>
</protein>
<evidence type="ECO:0008006" key="3">
    <source>
        <dbReference type="Google" id="ProtNLM"/>
    </source>
</evidence>
<gene>
    <name evidence="1" type="ORF">AArcSt11_13160</name>
</gene>
<comment type="caution">
    <text evidence="1">The sequence shown here is derived from an EMBL/GenBank/DDBJ whole genome shotgun (WGS) entry which is preliminary data.</text>
</comment>
<dbReference type="InterPro" id="IPR050141">
    <property type="entry name" value="GCL_type2/YbdK_subfam"/>
</dbReference>
<dbReference type="InterPro" id="IPR014746">
    <property type="entry name" value="Gln_synth/guanido_kin_cat_dom"/>
</dbReference>
<dbReference type="PANTHER" id="PTHR36510:SF3">
    <property type="entry name" value="CONSERVED PROTEIN"/>
    <property type="match status" value="1"/>
</dbReference>
<dbReference type="Gene3D" id="3.30.590.20">
    <property type="match status" value="1"/>
</dbReference>
<dbReference type="Pfam" id="PF04107">
    <property type="entry name" value="GCS2"/>
    <property type="match status" value="1"/>
</dbReference>
<sequence>MADTTDTGTELVRRSLSDETEAIFDERVEEQAETVAELLSDGELDNPSFALGIEIETYAVDDSGLARLPDPVFEAPCDRELGLHNAELHTEPTRFDEDGIAAQVAQLRENLDASRAAADDADTEIVLDAMWAVPPSEGTQSYLGDVEDDEGVTIAQNMTASPRYWALDNEILAQGNGSVSLSVPGAEVTFPSILCESLTSSIQPHLQIPDADALPAYYNAAIRTLGPVLALSTNSPLLPVDLYDVDDPERLLEETHHELRIAAFEQSINAVWNKVRVPEDIETTHDTISYLLDDPTCAPFLREWVADGERKTIDERLWEFDHKRGTYWRWVRSVVGGQPVGEGDSRSVRIEYRPLPAQPTIRGNVGLQVLVAGLLRGIVATDHPLIELDHEAAERSFYAAAEDGLEGDLAWITADGEYTEANDDIYEELFDLVRTGLDVQGVSSDMITHYIEPFEDRWAHGVTPSTWKLDRVRSELDAGFEDAVRAMQRAYREQSRSETPVADWE</sequence>
<dbReference type="InterPro" id="IPR006336">
    <property type="entry name" value="GCS2"/>
</dbReference>
<name>A0AAE3K5V7_9EURY</name>
<proteinExistence type="predicted"/>
<dbReference type="AlphaFoldDB" id="A0AAE3K5V7"/>
<dbReference type="RefSeq" id="WP_250597720.1">
    <property type="nucleotide sequence ID" value="NZ_JAKRVY010000008.1"/>
</dbReference>
<organism evidence="1 2">
    <name type="scientific">Natranaeroarchaeum aerophilus</name>
    <dbReference type="NCBI Taxonomy" id="2917711"/>
    <lineage>
        <taxon>Archaea</taxon>
        <taxon>Methanobacteriati</taxon>
        <taxon>Methanobacteriota</taxon>
        <taxon>Stenosarchaea group</taxon>
        <taxon>Halobacteria</taxon>
        <taxon>Halobacteriales</taxon>
        <taxon>Natronoarchaeaceae</taxon>
        <taxon>Natranaeroarchaeum</taxon>
    </lineage>
</organism>
<evidence type="ECO:0000313" key="2">
    <source>
        <dbReference type="Proteomes" id="UP001202674"/>
    </source>
</evidence>
<dbReference type="PANTHER" id="PTHR36510">
    <property type="entry name" value="GLUTAMATE--CYSTEINE LIGASE 2-RELATED"/>
    <property type="match status" value="1"/>
</dbReference>
<reference evidence="1 2" key="1">
    <citation type="journal article" date="2022" name="Syst. Appl. Microbiol.">
        <title>Natronocalculus amylovorans gen. nov., sp. nov., and Natranaeroarchaeum aerophilus sp. nov., dominant culturable amylolytic natronoarchaea from hypersaline soda lakes in southwestern Siberia.</title>
        <authorList>
            <person name="Sorokin D.Y."/>
            <person name="Elcheninov A.G."/>
            <person name="Khizhniak T.V."/>
            <person name="Koenen M."/>
            <person name="Bale N.J."/>
            <person name="Damste J.S.S."/>
            <person name="Kublanov I.V."/>
        </authorList>
    </citation>
    <scope>NUCLEOTIDE SEQUENCE [LARGE SCALE GENOMIC DNA]</scope>
    <source>
        <strain evidence="1 2">AArc-St1-1</strain>
    </source>
</reference>
<evidence type="ECO:0000313" key="1">
    <source>
        <dbReference type="EMBL" id="MCL9814602.1"/>
    </source>
</evidence>
<dbReference type="GO" id="GO:0016879">
    <property type="term" value="F:ligase activity, forming carbon-nitrogen bonds"/>
    <property type="evidence" value="ECO:0007669"/>
    <property type="project" value="TreeGrafter"/>
</dbReference>
<dbReference type="Proteomes" id="UP001202674">
    <property type="component" value="Unassembled WGS sequence"/>
</dbReference>
<keyword evidence="2" id="KW-1185">Reference proteome</keyword>
<dbReference type="SUPFAM" id="SSF55931">
    <property type="entry name" value="Glutamine synthetase/guanido kinase"/>
    <property type="match status" value="1"/>
</dbReference>
<accession>A0AAE3K5V7</accession>
<dbReference type="EMBL" id="JAKRVY010000008">
    <property type="protein sequence ID" value="MCL9814602.1"/>
    <property type="molecule type" value="Genomic_DNA"/>
</dbReference>